<accession>A0A2R3Z411</accession>
<sequence>MILGCENSDRKDLLTQPETVKVPDSIQILSGQFVFGKDAAMLRGKDFIYGVKIDSMSKDLAAKVAPFKSDDFEMIPVTIKAKLLPDAQQNGLPQIIEIRQIIETPKQENDTIKK</sequence>
<dbReference type="KEGG" id="grs:C7S20_06735"/>
<protein>
    <recommendedName>
        <fullName evidence="3">NlpE C-terminal OB domain-containing protein</fullName>
    </recommendedName>
</protein>
<gene>
    <name evidence="1" type="ORF">C7S20_06735</name>
</gene>
<dbReference type="AlphaFoldDB" id="A0A2R3Z411"/>
<dbReference type="EMBL" id="CP028136">
    <property type="protein sequence ID" value="AVR44991.1"/>
    <property type="molecule type" value="Genomic_DNA"/>
</dbReference>
<evidence type="ECO:0008006" key="3">
    <source>
        <dbReference type="Google" id="ProtNLM"/>
    </source>
</evidence>
<evidence type="ECO:0000313" key="1">
    <source>
        <dbReference type="EMBL" id="AVR44991.1"/>
    </source>
</evidence>
<proteinExistence type="predicted"/>
<dbReference type="Proteomes" id="UP000241507">
    <property type="component" value="Chromosome"/>
</dbReference>
<evidence type="ECO:0000313" key="2">
    <source>
        <dbReference type="Proteomes" id="UP000241507"/>
    </source>
</evidence>
<reference evidence="2" key="1">
    <citation type="submission" date="2018-03" db="EMBL/GenBank/DDBJ databases">
        <title>Gramella fulva sp. nov., isolated from a dry surface of tidal flat.</title>
        <authorList>
            <person name="Hwang S.H."/>
            <person name="Hwang W.M."/>
            <person name="Kang K."/>
            <person name="Ahn T.-Y."/>
        </authorList>
    </citation>
    <scope>NUCLEOTIDE SEQUENCE [LARGE SCALE GENOMIC DNA]</scope>
    <source>
        <strain evidence="2">SH35</strain>
    </source>
</reference>
<keyword evidence="2" id="KW-1185">Reference proteome</keyword>
<organism evidence="1 2">
    <name type="scientific">Christiangramia fulva</name>
    <dbReference type="NCBI Taxonomy" id="2126553"/>
    <lineage>
        <taxon>Bacteria</taxon>
        <taxon>Pseudomonadati</taxon>
        <taxon>Bacteroidota</taxon>
        <taxon>Flavobacteriia</taxon>
        <taxon>Flavobacteriales</taxon>
        <taxon>Flavobacteriaceae</taxon>
        <taxon>Christiangramia</taxon>
    </lineage>
</organism>
<name>A0A2R3Z411_9FLAO</name>